<evidence type="ECO:0000313" key="2">
    <source>
        <dbReference type="Proteomes" id="UP000652761"/>
    </source>
</evidence>
<evidence type="ECO:0000313" key="1">
    <source>
        <dbReference type="EMBL" id="MQL99984.1"/>
    </source>
</evidence>
<dbReference type="EMBL" id="NMUH01002438">
    <property type="protein sequence ID" value="MQL99984.1"/>
    <property type="molecule type" value="Genomic_DNA"/>
</dbReference>
<proteinExistence type="predicted"/>
<protein>
    <submittedName>
        <fullName evidence="1">Uncharacterized protein</fullName>
    </submittedName>
</protein>
<accession>A0A843W4R1</accession>
<organism evidence="1 2">
    <name type="scientific">Colocasia esculenta</name>
    <name type="common">Wild taro</name>
    <name type="synonym">Arum esculentum</name>
    <dbReference type="NCBI Taxonomy" id="4460"/>
    <lineage>
        <taxon>Eukaryota</taxon>
        <taxon>Viridiplantae</taxon>
        <taxon>Streptophyta</taxon>
        <taxon>Embryophyta</taxon>
        <taxon>Tracheophyta</taxon>
        <taxon>Spermatophyta</taxon>
        <taxon>Magnoliopsida</taxon>
        <taxon>Liliopsida</taxon>
        <taxon>Araceae</taxon>
        <taxon>Aroideae</taxon>
        <taxon>Colocasieae</taxon>
        <taxon>Colocasia</taxon>
    </lineage>
</organism>
<dbReference type="Proteomes" id="UP000652761">
    <property type="component" value="Unassembled WGS sequence"/>
</dbReference>
<reference evidence="1" key="1">
    <citation type="submission" date="2017-07" db="EMBL/GenBank/DDBJ databases">
        <title>Taro Niue Genome Assembly and Annotation.</title>
        <authorList>
            <person name="Atibalentja N."/>
            <person name="Keating K."/>
            <person name="Fields C.J."/>
        </authorList>
    </citation>
    <scope>NUCLEOTIDE SEQUENCE</scope>
    <source>
        <strain evidence="1">Niue_2</strain>
        <tissue evidence="1">Leaf</tissue>
    </source>
</reference>
<name>A0A843W4R1_COLES</name>
<keyword evidence="2" id="KW-1185">Reference proteome</keyword>
<gene>
    <name evidence="1" type="ORF">Taro_032714</name>
</gene>
<sequence>MFLTDSHFLPSIPGVGVQQFVHQASLDRRFVAAETRFFFPFRRALFHRGGHYFLHFPLR</sequence>
<comment type="caution">
    <text evidence="1">The sequence shown here is derived from an EMBL/GenBank/DDBJ whole genome shotgun (WGS) entry which is preliminary data.</text>
</comment>
<dbReference type="AlphaFoldDB" id="A0A843W4R1"/>